<keyword evidence="7 12" id="KW-0479">Metal-binding</keyword>
<dbReference type="GO" id="GO:0070069">
    <property type="term" value="C:cytochrome complex"/>
    <property type="evidence" value="ECO:0007669"/>
    <property type="project" value="UniProtKB-UniRule"/>
</dbReference>
<comment type="similarity">
    <text evidence="2 12">Belongs to the cytochrome ubiquinol oxidase subunit 1 family.</text>
</comment>
<evidence type="ECO:0000256" key="11">
    <source>
        <dbReference type="ARBA" id="ARBA00023136"/>
    </source>
</evidence>
<feature type="compositionally biased region" description="Basic and acidic residues" evidence="13">
    <location>
        <begin position="477"/>
        <end position="489"/>
    </location>
</feature>
<dbReference type="EMBL" id="FNAD01000003">
    <property type="protein sequence ID" value="SDD32311.1"/>
    <property type="molecule type" value="Genomic_DNA"/>
</dbReference>
<feature type="transmembrane region" description="Helical" evidence="12">
    <location>
        <begin position="118"/>
        <end position="139"/>
    </location>
</feature>
<evidence type="ECO:0000256" key="7">
    <source>
        <dbReference type="ARBA" id="ARBA00022723"/>
    </source>
</evidence>
<feature type="region of interest" description="Disordered" evidence="13">
    <location>
        <begin position="459"/>
        <end position="521"/>
    </location>
</feature>
<feature type="transmembrane region" description="Helical" evidence="12">
    <location>
        <begin position="426"/>
        <end position="447"/>
    </location>
</feature>
<dbReference type="STRING" id="58114.SAMN05216270_103141"/>
<evidence type="ECO:0000256" key="10">
    <source>
        <dbReference type="ARBA" id="ARBA00023004"/>
    </source>
</evidence>
<evidence type="ECO:0000256" key="2">
    <source>
        <dbReference type="ARBA" id="ARBA00009819"/>
    </source>
</evidence>
<feature type="transmembrane region" description="Helical" evidence="12">
    <location>
        <begin position="83"/>
        <end position="106"/>
    </location>
</feature>
<feature type="transmembrane region" description="Helical" evidence="12">
    <location>
        <begin position="41"/>
        <end position="63"/>
    </location>
</feature>
<evidence type="ECO:0000256" key="8">
    <source>
        <dbReference type="ARBA" id="ARBA00022982"/>
    </source>
</evidence>
<evidence type="ECO:0000256" key="12">
    <source>
        <dbReference type="PIRNR" id="PIRNR006446"/>
    </source>
</evidence>
<keyword evidence="6 12" id="KW-0812">Transmembrane</keyword>
<dbReference type="Pfam" id="PF01654">
    <property type="entry name" value="Cyt_bd_oxida_I"/>
    <property type="match status" value="1"/>
</dbReference>
<evidence type="ECO:0000256" key="6">
    <source>
        <dbReference type="ARBA" id="ARBA00022692"/>
    </source>
</evidence>
<dbReference type="GO" id="GO:0046872">
    <property type="term" value="F:metal ion binding"/>
    <property type="evidence" value="ECO:0007669"/>
    <property type="project" value="UniProtKB-UniRule"/>
</dbReference>
<feature type="transmembrane region" description="Helical" evidence="12">
    <location>
        <begin position="240"/>
        <end position="259"/>
    </location>
</feature>
<dbReference type="GO" id="GO:0016682">
    <property type="term" value="F:oxidoreductase activity, acting on diphenols and related substances as donors, oxygen as acceptor"/>
    <property type="evidence" value="ECO:0007669"/>
    <property type="project" value="TreeGrafter"/>
</dbReference>
<evidence type="ECO:0000256" key="4">
    <source>
        <dbReference type="ARBA" id="ARBA00022475"/>
    </source>
</evidence>
<dbReference type="PIRSF" id="PIRSF006446">
    <property type="entry name" value="Cyt_quinol_oxidase_1"/>
    <property type="match status" value="1"/>
</dbReference>
<evidence type="ECO:0000256" key="9">
    <source>
        <dbReference type="ARBA" id="ARBA00022989"/>
    </source>
</evidence>
<dbReference type="PANTHER" id="PTHR30365:SF14">
    <property type="entry name" value="CYTOCHROME BD MENAQUINOL OXIDASE SUBUNIT I-RELATED"/>
    <property type="match status" value="1"/>
</dbReference>
<dbReference type="GO" id="GO:0009055">
    <property type="term" value="F:electron transfer activity"/>
    <property type="evidence" value="ECO:0007669"/>
    <property type="project" value="UniProtKB-UniRule"/>
</dbReference>
<keyword evidence="3 12" id="KW-0813">Transport</keyword>
<comment type="subcellular location">
    <subcellularLocation>
        <location evidence="1">Cell membrane</location>
        <topology evidence="1">Multi-pass membrane protein</topology>
    </subcellularLocation>
</comment>
<evidence type="ECO:0000313" key="15">
    <source>
        <dbReference type="Proteomes" id="UP000198949"/>
    </source>
</evidence>
<keyword evidence="8 12" id="KW-0249">Electron transport</keyword>
<evidence type="ECO:0000256" key="5">
    <source>
        <dbReference type="ARBA" id="ARBA00022617"/>
    </source>
</evidence>
<dbReference type="GO" id="GO:0020037">
    <property type="term" value="F:heme binding"/>
    <property type="evidence" value="ECO:0007669"/>
    <property type="project" value="TreeGrafter"/>
</dbReference>
<dbReference type="Proteomes" id="UP000198949">
    <property type="component" value="Unassembled WGS sequence"/>
</dbReference>
<dbReference type="PANTHER" id="PTHR30365">
    <property type="entry name" value="CYTOCHROME D UBIQUINOL OXIDASE"/>
    <property type="match status" value="1"/>
</dbReference>
<keyword evidence="15" id="KW-1185">Reference proteome</keyword>
<dbReference type="GO" id="GO:0019646">
    <property type="term" value="P:aerobic electron transport chain"/>
    <property type="evidence" value="ECO:0007669"/>
    <property type="project" value="InterPro"/>
</dbReference>
<keyword evidence="9 12" id="KW-1133">Transmembrane helix</keyword>
<gene>
    <name evidence="14" type="ORF">SAMN05216270_103141</name>
</gene>
<protein>
    <submittedName>
        <fullName evidence="14">Cytochrome d ubiquinol oxidase subunit I</fullName>
    </submittedName>
</protein>
<dbReference type="InterPro" id="IPR002585">
    <property type="entry name" value="Cyt-d_ubiquinol_oxidase_su_1"/>
</dbReference>
<feature type="compositionally biased region" description="Basic and acidic residues" evidence="13">
    <location>
        <begin position="496"/>
        <end position="521"/>
    </location>
</feature>
<evidence type="ECO:0000256" key="3">
    <source>
        <dbReference type="ARBA" id="ARBA00022448"/>
    </source>
</evidence>
<name>A0A1G6TTG4_9ACTN</name>
<accession>A0A1G6TTG4</accession>
<feature type="transmembrane region" description="Helical" evidence="12">
    <location>
        <begin position="376"/>
        <end position="398"/>
    </location>
</feature>
<feature type="transmembrane region" description="Helical" evidence="12">
    <location>
        <begin position="151"/>
        <end position="175"/>
    </location>
</feature>
<keyword evidence="5 12" id="KW-0349">Heme</keyword>
<feature type="transmembrane region" description="Helical" evidence="12">
    <location>
        <begin position="342"/>
        <end position="364"/>
    </location>
</feature>
<evidence type="ECO:0000256" key="1">
    <source>
        <dbReference type="ARBA" id="ARBA00004651"/>
    </source>
</evidence>
<keyword evidence="11 12" id="KW-0472">Membrane</keyword>
<keyword evidence="10 12" id="KW-0408">Iron</keyword>
<dbReference type="AlphaFoldDB" id="A0A1G6TTG4"/>
<keyword evidence="4 12" id="KW-1003">Cell membrane</keyword>
<dbReference type="GO" id="GO:0005886">
    <property type="term" value="C:plasma membrane"/>
    <property type="evidence" value="ECO:0007669"/>
    <property type="project" value="UniProtKB-SubCell"/>
</dbReference>
<dbReference type="RefSeq" id="WP_218125102.1">
    <property type="nucleotide sequence ID" value="NZ_FNAD01000003.1"/>
</dbReference>
<feature type="transmembrane region" description="Helical" evidence="12">
    <location>
        <begin position="207"/>
        <end position="228"/>
    </location>
</feature>
<sequence>MDATQLLAQASDAATSPLASVLAAADPAGLMPARQQMALSLGWHIILACFGVAFPAIIFVMHLRGIRKNDPVALNLAKRWGKVSAVLFAIGAVSGTVLSFEMGLLWPGLMGTYGDVLGLPFAFEGLAFFLEAIFLGIYLYGWGRMPPRLHLLMVVPMAITGVIGTYCVLAVNAWMNVPTGFNIVDGQITDIQPWAVLFNGHVFMQFAHMWVAAYMVAGFSIAAVYAVGMLRGRRDRHHRLGFMVPFAFATVAALAQPFVGHLLGDGLDERQPSKLAAFELAETTDDGPSPLRIGGVLIEGEVKGAIEIPYLGSIISMGSLEPVPGLDQIPDEDEPPVNITHLAFQTMIGLGVLLMAAVALYWFLRWRKRDLLENKWFLRLMAVSGILAILAMEAGWIATEVGRQPWIVYGVMRTTDAAADHSGALWGVYGGSVLLYGAMSVGAIVVLRSMARRWRAGAADLPSPYGPQSPLAADGPTEVRECPDEKDGTAEEDGLGDERGADETERADENAKRANESEDAR</sequence>
<proteinExistence type="inferred from homology"/>
<reference evidence="15" key="1">
    <citation type="submission" date="2016-10" db="EMBL/GenBank/DDBJ databases">
        <authorList>
            <person name="Varghese N."/>
            <person name="Submissions S."/>
        </authorList>
    </citation>
    <scope>NUCLEOTIDE SEQUENCE [LARGE SCALE GENOMIC DNA]</scope>
    <source>
        <strain evidence="15">CGMCC 4.3516</strain>
    </source>
</reference>
<evidence type="ECO:0000256" key="13">
    <source>
        <dbReference type="SAM" id="MobiDB-lite"/>
    </source>
</evidence>
<organism evidence="14 15">
    <name type="scientific">Glycomyces harbinensis</name>
    <dbReference type="NCBI Taxonomy" id="58114"/>
    <lineage>
        <taxon>Bacteria</taxon>
        <taxon>Bacillati</taxon>
        <taxon>Actinomycetota</taxon>
        <taxon>Actinomycetes</taxon>
        <taxon>Glycomycetales</taxon>
        <taxon>Glycomycetaceae</taxon>
        <taxon>Glycomyces</taxon>
    </lineage>
</organism>
<evidence type="ECO:0000313" key="14">
    <source>
        <dbReference type="EMBL" id="SDD32311.1"/>
    </source>
</evidence>